<dbReference type="RefSeq" id="WP_148869805.1">
    <property type="nucleotide sequence ID" value="NZ_VNIA01000002.1"/>
</dbReference>
<accession>A0A5S5DTL4</accession>
<evidence type="ECO:0000313" key="1">
    <source>
        <dbReference type="EMBL" id="TYP99014.1"/>
    </source>
</evidence>
<dbReference type="AlphaFoldDB" id="A0A5S5DTL4"/>
<dbReference type="OrthoDB" id="1447590at2"/>
<organism evidence="1 2">
    <name type="scientific">Tenacibaculum adriaticum</name>
    <dbReference type="NCBI Taxonomy" id="413713"/>
    <lineage>
        <taxon>Bacteria</taxon>
        <taxon>Pseudomonadati</taxon>
        <taxon>Bacteroidota</taxon>
        <taxon>Flavobacteriia</taxon>
        <taxon>Flavobacteriales</taxon>
        <taxon>Flavobacteriaceae</taxon>
        <taxon>Tenacibaculum</taxon>
    </lineage>
</organism>
<dbReference type="EMBL" id="VNIA01000002">
    <property type="protein sequence ID" value="TYP99014.1"/>
    <property type="molecule type" value="Genomic_DNA"/>
</dbReference>
<gene>
    <name evidence="1" type="ORF">C7447_102332</name>
</gene>
<comment type="caution">
    <text evidence="1">The sequence shown here is derived from an EMBL/GenBank/DDBJ whole genome shotgun (WGS) entry which is preliminary data.</text>
</comment>
<reference evidence="1 2" key="1">
    <citation type="submission" date="2019-07" db="EMBL/GenBank/DDBJ databases">
        <title>Genomic Encyclopedia of Type Strains, Phase IV (KMG-IV): sequencing the most valuable type-strain genomes for metagenomic binning, comparative biology and taxonomic classification.</title>
        <authorList>
            <person name="Goeker M."/>
        </authorList>
    </citation>
    <scope>NUCLEOTIDE SEQUENCE [LARGE SCALE GENOMIC DNA]</scope>
    <source>
        <strain evidence="1 2">DSM 18961</strain>
    </source>
</reference>
<evidence type="ECO:0000313" key="2">
    <source>
        <dbReference type="Proteomes" id="UP000323136"/>
    </source>
</evidence>
<sequence length="120" mass="14398">MKKFGIIFLMLSVNFSFSQEVNCEDLQEFIKTKGYYKTSLANYTLGSSWLYEVTAYEYDYKIYVIAKIKRNEYDYSPKAYVYCGIPSQNWNNFQYGDYNDSDSYGERFHEYIKDYECNCN</sequence>
<proteinExistence type="predicted"/>
<name>A0A5S5DTL4_9FLAO</name>
<keyword evidence="2" id="KW-1185">Reference proteome</keyword>
<protein>
    <submittedName>
        <fullName evidence="1">Uncharacterized protein</fullName>
    </submittedName>
</protein>
<dbReference type="Proteomes" id="UP000323136">
    <property type="component" value="Unassembled WGS sequence"/>
</dbReference>